<dbReference type="InParanoid" id="D8LK07"/>
<proteinExistence type="predicted"/>
<organism evidence="2 3">
    <name type="scientific">Ectocarpus siliculosus</name>
    <name type="common">Brown alga</name>
    <name type="synonym">Conferva siliculosa</name>
    <dbReference type="NCBI Taxonomy" id="2880"/>
    <lineage>
        <taxon>Eukaryota</taxon>
        <taxon>Sar</taxon>
        <taxon>Stramenopiles</taxon>
        <taxon>Ochrophyta</taxon>
        <taxon>PX clade</taxon>
        <taxon>Phaeophyceae</taxon>
        <taxon>Ectocarpales</taxon>
        <taxon>Ectocarpaceae</taxon>
        <taxon>Ectocarpus</taxon>
    </lineage>
</organism>
<feature type="region of interest" description="Disordered" evidence="1">
    <location>
        <begin position="77"/>
        <end position="99"/>
    </location>
</feature>
<protein>
    <submittedName>
        <fullName evidence="2">Uncharacterized protein</fullName>
    </submittedName>
</protein>
<accession>D8LK07</accession>
<reference evidence="2 3" key="1">
    <citation type="journal article" date="2010" name="Nature">
        <title>The Ectocarpus genome and the independent evolution of multicellularity in brown algae.</title>
        <authorList>
            <person name="Cock J.M."/>
            <person name="Sterck L."/>
            <person name="Rouze P."/>
            <person name="Scornet D."/>
            <person name="Allen A.E."/>
            <person name="Amoutzias G."/>
            <person name="Anthouard V."/>
            <person name="Artiguenave F."/>
            <person name="Aury J.M."/>
            <person name="Badger J.H."/>
            <person name="Beszteri B."/>
            <person name="Billiau K."/>
            <person name="Bonnet E."/>
            <person name="Bothwell J.H."/>
            <person name="Bowler C."/>
            <person name="Boyen C."/>
            <person name="Brownlee C."/>
            <person name="Carrano C.J."/>
            <person name="Charrier B."/>
            <person name="Cho G.Y."/>
            <person name="Coelho S.M."/>
            <person name="Collen J."/>
            <person name="Corre E."/>
            <person name="Da Silva C."/>
            <person name="Delage L."/>
            <person name="Delaroque N."/>
            <person name="Dittami S.M."/>
            <person name="Doulbeau S."/>
            <person name="Elias M."/>
            <person name="Farnham G."/>
            <person name="Gachon C.M."/>
            <person name="Gschloessl B."/>
            <person name="Heesch S."/>
            <person name="Jabbari K."/>
            <person name="Jubin C."/>
            <person name="Kawai H."/>
            <person name="Kimura K."/>
            <person name="Kloareg B."/>
            <person name="Kupper F.C."/>
            <person name="Lang D."/>
            <person name="Le Bail A."/>
            <person name="Leblanc C."/>
            <person name="Lerouge P."/>
            <person name="Lohr M."/>
            <person name="Lopez P.J."/>
            <person name="Martens C."/>
            <person name="Maumus F."/>
            <person name="Michel G."/>
            <person name="Miranda-Saavedra D."/>
            <person name="Morales J."/>
            <person name="Moreau H."/>
            <person name="Motomura T."/>
            <person name="Nagasato C."/>
            <person name="Napoli C.A."/>
            <person name="Nelson D.R."/>
            <person name="Nyvall-Collen P."/>
            <person name="Peters A.F."/>
            <person name="Pommier C."/>
            <person name="Potin P."/>
            <person name="Poulain J."/>
            <person name="Quesneville H."/>
            <person name="Read B."/>
            <person name="Rensing S.A."/>
            <person name="Ritter A."/>
            <person name="Rousvoal S."/>
            <person name="Samanta M."/>
            <person name="Samson G."/>
            <person name="Schroeder D.C."/>
            <person name="Segurens B."/>
            <person name="Strittmatter M."/>
            <person name="Tonon T."/>
            <person name="Tregear J.W."/>
            <person name="Valentin K."/>
            <person name="von Dassow P."/>
            <person name="Yamagishi T."/>
            <person name="Van de Peer Y."/>
            <person name="Wincker P."/>
        </authorList>
    </citation>
    <scope>NUCLEOTIDE SEQUENCE [LARGE SCALE GENOMIC DNA]</scope>
    <source>
        <strain evidence="3">Ec32 / CCAP1310/4</strain>
    </source>
</reference>
<dbReference type="EMBL" id="FN648464">
    <property type="protein sequence ID" value="CBN74476.1"/>
    <property type="molecule type" value="Genomic_DNA"/>
</dbReference>
<gene>
    <name evidence="2" type="ORF">Esi_0028_0060</name>
</gene>
<dbReference type="EMBL" id="FN649741">
    <property type="protein sequence ID" value="CBN74476.1"/>
    <property type="molecule type" value="Genomic_DNA"/>
</dbReference>
<keyword evidence="3" id="KW-1185">Reference proteome</keyword>
<dbReference type="Proteomes" id="UP000002630">
    <property type="component" value="Linkage Group LG16"/>
</dbReference>
<evidence type="ECO:0000256" key="1">
    <source>
        <dbReference type="SAM" id="MobiDB-lite"/>
    </source>
</evidence>
<dbReference type="AlphaFoldDB" id="D8LK07"/>
<name>D8LK07_ECTSI</name>
<sequence>MDKAPGTEVSAFASKALSRDVGKDCISPVCTAPDGPVFQEGDFLLGTAPLGQVVHYTCARANRKDLIRAIYKEQDERRAKYQKKQQGTQSKQAEKRSRVEATVSFAALAPDSDDELLEESDS</sequence>
<evidence type="ECO:0000313" key="2">
    <source>
        <dbReference type="EMBL" id="CBN74476.1"/>
    </source>
</evidence>
<evidence type="ECO:0000313" key="3">
    <source>
        <dbReference type="Proteomes" id="UP000002630"/>
    </source>
</evidence>